<keyword evidence="8" id="KW-1185">Reference proteome</keyword>
<keyword evidence="4 6" id="KW-1133">Transmembrane helix</keyword>
<organism evidence="7 8">
    <name type="scientific">Psychrobacter faecalis</name>
    <dbReference type="NCBI Taxonomy" id="180588"/>
    <lineage>
        <taxon>Bacteria</taxon>
        <taxon>Pseudomonadati</taxon>
        <taxon>Pseudomonadota</taxon>
        <taxon>Gammaproteobacteria</taxon>
        <taxon>Moraxellales</taxon>
        <taxon>Moraxellaceae</taxon>
        <taxon>Psychrobacter</taxon>
    </lineage>
</organism>
<feature type="transmembrane region" description="Helical" evidence="6">
    <location>
        <begin position="264"/>
        <end position="285"/>
    </location>
</feature>
<comment type="subcellular location">
    <subcellularLocation>
        <location evidence="1">Cell membrane</location>
        <topology evidence="1">Multi-pass membrane protein</topology>
    </subcellularLocation>
</comment>
<feature type="transmembrane region" description="Helical" evidence="6">
    <location>
        <begin position="386"/>
        <end position="407"/>
    </location>
</feature>
<feature type="transmembrane region" description="Helical" evidence="6">
    <location>
        <begin position="49"/>
        <end position="72"/>
    </location>
</feature>
<keyword evidence="5 6" id="KW-0472">Membrane</keyword>
<reference evidence="7 8" key="1">
    <citation type="submission" date="2023-08" db="EMBL/GenBank/DDBJ databases">
        <authorList>
            <person name="Kumar R."/>
        </authorList>
    </citation>
    <scope>NUCLEOTIDE SEQUENCE [LARGE SCALE GENOMIC DNA]</scope>
    <source>
        <strain evidence="7 8">LUR13</strain>
    </source>
</reference>
<feature type="transmembrane region" description="Helical" evidence="6">
    <location>
        <begin position="225"/>
        <end position="252"/>
    </location>
</feature>
<evidence type="ECO:0000256" key="4">
    <source>
        <dbReference type="ARBA" id="ARBA00022989"/>
    </source>
</evidence>
<evidence type="ECO:0000256" key="5">
    <source>
        <dbReference type="ARBA" id="ARBA00023136"/>
    </source>
</evidence>
<protein>
    <submittedName>
        <fullName evidence="7">Oligosaccharide flippase family protein</fullName>
    </submittedName>
</protein>
<evidence type="ECO:0000313" key="8">
    <source>
        <dbReference type="Proteomes" id="UP001228171"/>
    </source>
</evidence>
<dbReference type="Pfam" id="PF01943">
    <property type="entry name" value="Polysacc_synt"/>
    <property type="match status" value="1"/>
</dbReference>
<keyword evidence="3 6" id="KW-0812">Transmembrane</keyword>
<comment type="caution">
    <text evidence="7">The sequence shown here is derived from an EMBL/GenBank/DDBJ whole genome shotgun (WGS) entry which is preliminary data.</text>
</comment>
<sequence>MIRKIRTALQVEDIRQLMKNFFSLSVLKLVNAVLPFITLPYLIKVLGLQQYGAIVLALSLIAYFQSVTDYGFNLSATREIARHKSSRKQLSFIYSKTQASKLYLLLFSLSILIPAVMIVPQFREDLLVYLLMCLMLIGQTMFPEWFFRGVEQMGYITILDLIVKGSFTIGVFILIKSPEDYWLYPLLFGLGYVFIAILSHFLIVKKFKLSVQLVKKNSIIKNLKFGFPLFINQFMPNFYNNTTTFLIGMLLGKQAAGVFGAVRQLVNVLSVLNSVVSTVVFPYLVRRQDKFNLFSKFYMIGFSALAIILVILHKYILGWMGISDPLSSNIFLILVFGVTCIVFYSIYSTNFLIPRGYDKTVMKLTFIISLVGLLTSYPLITNLGVIGGAINIAFAQLLMGSSAFAMYKITSKKSLSLNLNKI</sequence>
<name>A0ABT9HIT5_9GAMM</name>
<feature type="transmembrane region" description="Helical" evidence="6">
    <location>
        <begin position="21"/>
        <end position="43"/>
    </location>
</feature>
<feature type="transmembrane region" description="Helical" evidence="6">
    <location>
        <begin position="297"/>
        <end position="317"/>
    </location>
</feature>
<feature type="transmembrane region" description="Helical" evidence="6">
    <location>
        <begin position="181"/>
        <end position="204"/>
    </location>
</feature>
<feature type="transmembrane region" description="Helical" evidence="6">
    <location>
        <begin position="102"/>
        <end position="120"/>
    </location>
</feature>
<keyword evidence="2" id="KW-1003">Cell membrane</keyword>
<feature type="transmembrane region" description="Helical" evidence="6">
    <location>
        <begin position="329"/>
        <end position="349"/>
    </location>
</feature>
<proteinExistence type="predicted"/>
<dbReference type="InterPro" id="IPR050833">
    <property type="entry name" value="Poly_Biosynth_Transport"/>
</dbReference>
<accession>A0ABT9HIT5</accession>
<dbReference type="PANTHER" id="PTHR30250">
    <property type="entry name" value="PST FAMILY PREDICTED COLANIC ACID TRANSPORTER"/>
    <property type="match status" value="1"/>
</dbReference>
<dbReference type="Proteomes" id="UP001228171">
    <property type="component" value="Unassembled WGS sequence"/>
</dbReference>
<dbReference type="EMBL" id="JAVAJI010000023">
    <property type="protein sequence ID" value="MDP4545691.1"/>
    <property type="molecule type" value="Genomic_DNA"/>
</dbReference>
<evidence type="ECO:0000256" key="1">
    <source>
        <dbReference type="ARBA" id="ARBA00004651"/>
    </source>
</evidence>
<dbReference type="PANTHER" id="PTHR30250:SF11">
    <property type="entry name" value="O-ANTIGEN TRANSPORTER-RELATED"/>
    <property type="match status" value="1"/>
</dbReference>
<feature type="transmembrane region" description="Helical" evidence="6">
    <location>
        <begin position="126"/>
        <end position="147"/>
    </location>
</feature>
<evidence type="ECO:0000256" key="2">
    <source>
        <dbReference type="ARBA" id="ARBA00022475"/>
    </source>
</evidence>
<evidence type="ECO:0000256" key="3">
    <source>
        <dbReference type="ARBA" id="ARBA00022692"/>
    </source>
</evidence>
<feature type="transmembrane region" description="Helical" evidence="6">
    <location>
        <begin position="154"/>
        <end position="175"/>
    </location>
</feature>
<feature type="transmembrane region" description="Helical" evidence="6">
    <location>
        <begin position="361"/>
        <end position="380"/>
    </location>
</feature>
<dbReference type="InterPro" id="IPR002797">
    <property type="entry name" value="Polysacc_synth"/>
</dbReference>
<gene>
    <name evidence="7" type="ORF">Q8P09_11455</name>
</gene>
<dbReference type="RefSeq" id="WP_305935967.1">
    <property type="nucleotide sequence ID" value="NZ_JAVAJI010000023.1"/>
</dbReference>
<evidence type="ECO:0000256" key="6">
    <source>
        <dbReference type="SAM" id="Phobius"/>
    </source>
</evidence>
<evidence type="ECO:0000313" key="7">
    <source>
        <dbReference type="EMBL" id="MDP4545691.1"/>
    </source>
</evidence>